<keyword evidence="4 6" id="KW-0472">Membrane</keyword>
<comment type="subcellular location">
    <subcellularLocation>
        <location evidence="1">Membrane</location>
        <topology evidence="1">Multi-pass membrane protein</topology>
    </subcellularLocation>
</comment>
<dbReference type="InterPro" id="IPR050829">
    <property type="entry name" value="CorA_MIT"/>
</dbReference>
<keyword evidence="3 6" id="KW-1133">Transmembrane helix</keyword>
<name>A0A6A6R2S7_9PEZI</name>
<evidence type="ECO:0008006" key="9">
    <source>
        <dbReference type="Google" id="ProtNLM"/>
    </source>
</evidence>
<dbReference type="AlphaFoldDB" id="A0A6A6R2S7"/>
<feature type="compositionally biased region" description="Basic and acidic residues" evidence="5">
    <location>
        <begin position="633"/>
        <end position="642"/>
    </location>
</feature>
<evidence type="ECO:0000256" key="6">
    <source>
        <dbReference type="SAM" id="Phobius"/>
    </source>
</evidence>
<dbReference type="Proteomes" id="UP000799750">
    <property type="component" value="Unassembled WGS sequence"/>
</dbReference>
<evidence type="ECO:0000256" key="5">
    <source>
        <dbReference type="SAM" id="MobiDB-lite"/>
    </source>
</evidence>
<dbReference type="GO" id="GO:0016020">
    <property type="term" value="C:membrane"/>
    <property type="evidence" value="ECO:0007669"/>
    <property type="project" value="UniProtKB-SubCell"/>
</dbReference>
<dbReference type="PANTHER" id="PTHR47685">
    <property type="entry name" value="MAGNESIUM TRANSPORT PROTEIN CORA"/>
    <property type="match status" value="1"/>
</dbReference>
<feature type="region of interest" description="Disordered" evidence="5">
    <location>
        <begin position="607"/>
        <end position="667"/>
    </location>
</feature>
<protein>
    <recommendedName>
        <fullName evidence="9">Cora-domain-containing protein</fullName>
    </recommendedName>
</protein>
<dbReference type="InterPro" id="IPR045863">
    <property type="entry name" value="CorA_TM1_TM2"/>
</dbReference>
<evidence type="ECO:0000256" key="2">
    <source>
        <dbReference type="ARBA" id="ARBA00022692"/>
    </source>
</evidence>
<feature type="region of interest" description="Disordered" evidence="5">
    <location>
        <begin position="24"/>
        <end position="75"/>
    </location>
</feature>
<keyword evidence="2 6" id="KW-0812">Transmembrane</keyword>
<evidence type="ECO:0000256" key="3">
    <source>
        <dbReference type="ARBA" id="ARBA00022989"/>
    </source>
</evidence>
<evidence type="ECO:0000256" key="1">
    <source>
        <dbReference type="ARBA" id="ARBA00004141"/>
    </source>
</evidence>
<evidence type="ECO:0000256" key="4">
    <source>
        <dbReference type="ARBA" id="ARBA00023136"/>
    </source>
</evidence>
<dbReference type="Gene3D" id="1.20.58.340">
    <property type="entry name" value="Magnesium transport protein CorA, transmembrane region"/>
    <property type="match status" value="1"/>
</dbReference>
<gene>
    <name evidence="7" type="ORF">BU16DRAFT_558643</name>
</gene>
<feature type="region of interest" description="Disordered" evidence="5">
    <location>
        <begin position="120"/>
        <end position="144"/>
    </location>
</feature>
<feature type="compositionally biased region" description="Basic and acidic residues" evidence="5">
    <location>
        <begin position="656"/>
        <end position="665"/>
    </location>
</feature>
<dbReference type="Pfam" id="PF01544">
    <property type="entry name" value="CorA"/>
    <property type="match status" value="1"/>
</dbReference>
<dbReference type="GO" id="GO:0046873">
    <property type="term" value="F:metal ion transmembrane transporter activity"/>
    <property type="evidence" value="ECO:0007669"/>
    <property type="project" value="InterPro"/>
</dbReference>
<evidence type="ECO:0000313" key="8">
    <source>
        <dbReference type="Proteomes" id="UP000799750"/>
    </source>
</evidence>
<organism evidence="7 8">
    <name type="scientific">Lophium mytilinum</name>
    <dbReference type="NCBI Taxonomy" id="390894"/>
    <lineage>
        <taxon>Eukaryota</taxon>
        <taxon>Fungi</taxon>
        <taxon>Dikarya</taxon>
        <taxon>Ascomycota</taxon>
        <taxon>Pezizomycotina</taxon>
        <taxon>Dothideomycetes</taxon>
        <taxon>Pleosporomycetidae</taxon>
        <taxon>Mytilinidiales</taxon>
        <taxon>Mytilinidiaceae</taxon>
        <taxon>Lophium</taxon>
    </lineage>
</organism>
<dbReference type="OrthoDB" id="5430750at2759"/>
<feature type="transmembrane region" description="Helical" evidence="6">
    <location>
        <begin position="1079"/>
        <end position="1100"/>
    </location>
</feature>
<feature type="transmembrane region" description="Helical" evidence="6">
    <location>
        <begin position="1043"/>
        <end position="1067"/>
    </location>
</feature>
<evidence type="ECO:0000313" key="7">
    <source>
        <dbReference type="EMBL" id="KAF2498584.1"/>
    </source>
</evidence>
<feature type="compositionally biased region" description="Polar residues" evidence="5">
    <location>
        <begin position="645"/>
        <end position="655"/>
    </location>
</feature>
<feature type="region of interest" description="Disordered" evidence="5">
    <location>
        <begin position="163"/>
        <end position="200"/>
    </location>
</feature>
<keyword evidence="8" id="KW-1185">Reference proteome</keyword>
<dbReference type="SUPFAM" id="SSF144083">
    <property type="entry name" value="Magnesium transport protein CorA, transmembrane region"/>
    <property type="match status" value="1"/>
</dbReference>
<dbReference type="PANTHER" id="PTHR47685:SF1">
    <property type="entry name" value="MAGNESIUM TRANSPORT PROTEIN CORA"/>
    <property type="match status" value="1"/>
</dbReference>
<sequence length="1181" mass="134218">MSSDRLRARVEEEEDESRHVVVFEDESSGGPHVEELEDDLSDGPHVGEVEDGSAAREISNTSPSTSPVRRPRDPNRRVNFEVSPPRYSQQIVGNQLQHTFYGVPNPRIGHSTPLLESFTPLERERSRPREYSPHLERERTRPREYSPSFDRWERNYGRRRRNSRYEIDEDSPSLAKYTTAPVHSQHRSRNRPPRSGSLYYTGFDDSITSLNIKHRRRPAYDEPSSESDMAEIEYDQSASEDESISSFGFDLAGNGSKNNLLAGGNRQGSVHSGFSEAPGMSDASTIESSQKLYKVIRSHFTNLDTTQDLVVEVTEGQETASGVEDAPEPLFRWIHLDEDSMDFDDFLASAIQSPSLSLQEKRLVKYHLEHLRRYNEQVIGSGEGRYMDPFFLQELPDLSNESTMIALCLPYFHLDEYSANSEGSKSTKHPSRTLLQSFMSSTAHDRDMDQAVCKLHFAPDNHCYHVSQVWCLVLGEKLMITSARSDEQELCGPSVVWGKEPTTGFHHILVTDGGNCLWQIRPEECENWFAFTANFMEIKSSKDNFMSRFEDRFKLTLNGRSVTPENWYKVIAKAKKSTVRLLLSRGSAKPRIIITQTSGAKEEAESIAESEGVFPWQQEFPPPPPPTGEEAVAESRRPKSEVLSDVQSLNSLTPSDTHDSKEPKEAGVQGVADDFSVLQWLFIEKIHPGVSEDHSNHLLQFDDKKFNKFQDEIHLRMLNNKNSKEKKAYEECHEKELPEVTNFLARAISKDGGFAGGLSKSTLEKFFYAAAEMFLLFMPLDTKTSIAKHYWGAKIIPLDSPVFTASIEKFILVSQLAKIIKEELSKGRGPKPGQVDLPIEFQEAWLHCIAYLTLFKIKVKNVKHRDGHIETCQLKLHKARQSLGRKLAQVPLNRKEVAVPQTILSIIISRLLRDITGGQDHLNIAKTYDEYWKQMDVKIKAGRLKRAQPAIGYLQQEIKAVMKTLTDQLGLLESLLESIGDQKQGWSLAHDNAPKREMPLLTECIIHVKTRIKSFEEIDAQATELEAWNLHRIASTKDRHDKAIYAFTIVTIVFLPLSFVSGFLGMNTTDIRNTDTKQWVFWAAALPLTAVVILIALLWAGELGNAWAALLELFHINPENFSYKHRKPLARPKKTKKAKAKKAIKVEKRSEPTLGQLPRTQTSEAWEKAFRRTQTWRSVMD</sequence>
<accession>A0A6A6R2S7</accession>
<dbReference type="InterPro" id="IPR002523">
    <property type="entry name" value="MgTranspt_CorA/ZnTranspt_ZntB"/>
</dbReference>
<reference evidence="7" key="1">
    <citation type="journal article" date="2020" name="Stud. Mycol.">
        <title>101 Dothideomycetes genomes: a test case for predicting lifestyles and emergence of pathogens.</title>
        <authorList>
            <person name="Haridas S."/>
            <person name="Albert R."/>
            <person name="Binder M."/>
            <person name="Bloem J."/>
            <person name="Labutti K."/>
            <person name="Salamov A."/>
            <person name="Andreopoulos B."/>
            <person name="Baker S."/>
            <person name="Barry K."/>
            <person name="Bills G."/>
            <person name="Bluhm B."/>
            <person name="Cannon C."/>
            <person name="Castanera R."/>
            <person name="Culley D."/>
            <person name="Daum C."/>
            <person name="Ezra D."/>
            <person name="Gonzalez J."/>
            <person name="Henrissat B."/>
            <person name="Kuo A."/>
            <person name="Liang C."/>
            <person name="Lipzen A."/>
            <person name="Lutzoni F."/>
            <person name="Magnuson J."/>
            <person name="Mondo S."/>
            <person name="Nolan M."/>
            <person name="Ohm R."/>
            <person name="Pangilinan J."/>
            <person name="Park H.-J."/>
            <person name="Ramirez L."/>
            <person name="Alfaro M."/>
            <person name="Sun H."/>
            <person name="Tritt A."/>
            <person name="Yoshinaga Y."/>
            <person name="Zwiers L.-H."/>
            <person name="Turgeon B."/>
            <person name="Goodwin S."/>
            <person name="Spatafora J."/>
            <person name="Crous P."/>
            <person name="Grigoriev I."/>
        </authorList>
    </citation>
    <scope>NUCLEOTIDE SEQUENCE</scope>
    <source>
        <strain evidence="7">CBS 269.34</strain>
    </source>
</reference>
<dbReference type="EMBL" id="MU004185">
    <property type="protein sequence ID" value="KAF2498584.1"/>
    <property type="molecule type" value="Genomic_DNA"/>
</dbReference>
<proteinExistence type="predicted"/>
<feature type="compositionally biased region" description="Basic and acidic residues" evidence="5">
    <location>
        <begin position="121"/>
        <end position="144"/>
    </location>
</feature>